<dbReference type="Proteomes" id="UP000254554">
    <property type="component" value="Unassembled WGS sequence"/>
</dbReference>
<keyword evidence="3 4" id="KW-0975">Bacterial flagellum</keyword>
<dbReference type="InterPro" id="IPR001029">
    <property type="entry name" value="Flagellin_N"/>
</dbReference>
<gene>
    <name evidence="7" type="primary">fliC</name>
    <name evidence="7" type="ORF">NCTC11370_01227</name>
</gene>
<dbReference type="Pfam" id="PF00700">
    <property type="entry name" value="Flagellin_C"/>
    <property type="match status" value="1"/>
</dbReference>
<dbReference type="InterPro" id="IPR042187">
    <property type="entry name" value="Flagellin_C_sub2"/>
</dbReference>
<comment type="subcellular location">
    <subcellularLocation>
        <location evidence="4">Secreted</location>
    </subcellularLocation>
    <subcellularLocation>
        <location evidence="4">Bacterial flagellum</location>
    </subcellularLocation>
</comment>
<dbReference type="Gene3D" id="2.170.280.10">
    <property type="entry name" value="f41 fragment of flagellin, middle domain"/>
    <property type="match status" value="1"/>
</dbReference>
<accession>A0A377G8M3</accession>
<dbReference type="Gene3D" id="1.20.1330.10">
    <property type="entry name" value="f41 fragment of flagellin, N-terminal domain"/>
    <property type="match status" value="1"/>
</dbReference>
<evidence type="ECO:0000313" key="8">
    <source>
        <dbReference type="Proteomes" id="UP000254554"/>
    </source>
</evidence>
<proteinExistence type="inferred from homology"/>
<evidence type="ECO:0000256" key="2">
    <source>
        <dbReference type="ARBA" id="ARBA00022525"/>
    </source>
</evidence>
<reference evidence="7 8" key="1">
    <citation type="submission" date="2018-06" db="EMBL/GenBank/DDBJ databases">
        <authorList>
            <consortium name="Pathogen Informatics"/>
            <person name="Doyle S."/>
        </authorList>
    </citation>
    <scope>NUCLEOTIDE SEQUENCE [LARGE SCALE GENOMIC DNA]</scope>
    <source>
        <strain evidence="7 8">NCTC11370</strain>
    </source>
</reference>
<feature type="domain" description="Flagellin C-terminal" evidence="6">
    <location>
        <begin position="391"/>
        <end position="473"/>
    </location>
</feature>
<dbReference type="GeneID" id="93292182"/>
<organism evidence="7 8">
    <name type="scientific">Fluoribacter dumoffii</name>
    <dbReference type="NCBI Taxonomy" id="463"/>
    <lineage>
        <taxon>Bacteria</taxon>
        <taxon>Pseudomonadati</taxon>
        <taxon>Pseudomonadota</taxon>
        <taxon>Gammaproteobacteria</taxon>
        <taxon>Legionellales</taxon>
        <taxon>Legionellaceae</taxon>
        <taxon>Fluoribacter</taxon>
    </lineage>
</organism>
<dbReference type="OrthoDB" id="9796789at2"/>
<dbReference type="Gene3D" id="6.10.280.190">
    <property type="match status" value="1"/>
</dbReference>
<dbReference type="InterPro" id="IPR046358">
    <property type="entry name" value="Flagellin_C"/>
</dbReference>
<keyword evidence="7" id="KW-0966">Cell projection</keyword>
<evidence type="ECO:0000313" key="7">
    <source>
        <dbReference type="EMBL" id="STO21165.1"/>
    </source>
</evidence>
<dbReference type="Pfam" id="PF00669">
    <property type="entry name" value="Flagellin_N"/>
    <property type="match status" value="1"/>
</dbReference>
<comment type="similarity">
    <text evidence="1 4">Belongs to the bacterial flagellin family.</text>
</comment>
<comment type="function">
    <text evidence="4">Flagellin is the subunit protein which polymerizes to form the filaments of bacterial flagella.</text>
</comment>
<keyword evidence="7" id="KW-0282">Flagellum</keyword>
<feature type="domain" description="Flagellin N-terminal" evidence="5">
    <location>
        <begin position="5"/>
        <end position="143"/>
    </location>
</feature>
<dbReference type="GO" id="GO:0005576">
    <property type="term" value="C:extracellular region"/>
    <property type="evidence" value="ECO:0007669"/>
    <property type="project" value="UniProtKB-SubCell"/>
</dbReference>
<evidence type="ECO:0000259" key="5">
    <source>
        <dbReference type="Pfam" id="PF00669"/>
    </source>
</evidence>
<keyword evidence="2 4" id="KW-0964">Secreted</keyword>
<dbReference type="GO" id="GO:0009288">
    <property type="term" value="C:bacterial-type flagellum"/>
    <property type="evidence" value="ECO:0007669"/>
    <property type="project" value="UniProtKB-SubCell"/>
</dbReference>
<dbReference type="PRINTS" id="PR00207">
    <property type="entry name" value="FLAGELLIN"/>
</dbReference>
<dbReference type="PANTHER" id="PTHR42792:SF2">
    <property type="entry name" value="FLAGELLIN"/>
    <property type="match status" value="1"/>
</dbReference>
<dbReference type="GO" id="GO:0005198">
    <property type="term" value="F:structural molecule activity"/>
    <property type="evidence" value="ECO:0007669"/>
    <property type="project" value="UniProtKB-UniRule"/>
</dbReference>
<evidence type="ECO:0000256" key="1">
    <source>
        <dbReference type="ARBA" id="ARBA00005709"/>
    </source>
</evidence>
<dbReference type="NCBIfam" id="NF009448">
    <property type="entry name" value="PRK12806.1"/>
    <property type="match status" value="1"/>
</dbReference>
<protein>
    <recommendedName>
        <fullName evidence="4">Flagellin</fullName>
    </recommendedName>
</protein>
<sequence>MAQIINTNVPSLIAQRNLSKSSDAMATAIQRLSSGLKINSAKDDAAGLAITTNMTSQIRGMDQAVKNANDGISLAQVAEGAMQESTDILQRMRELALQSSNGTYSQANRQALQDEVNNLLNEMDNIAYSTQFNGQTLLNGSYTNASLQIGANAGETITFSINSIASSDIGHIAYQQGAEVSGNAATDITIALGSNAAVNISSSANYVGTANGQDNTSAFAKAAAINAAGISGLTVTASTIGSATVGAIGGAAGNTYNLSINGVDVFVNQDVSTALSNDALMGAINAASDQTGVVAKLNGGTMTLTAADGRNIDVVESGTGFTAGTNGLSVTGGSFDAILRGNITISADQAITIGGTASDIGLASNISLDTLGVNSVDITTQDGAEKAILRISSALDRITTNRSSLGALQNRLDATVNNLQNVSDNMSAARSRIQDTDYAAEMANLTKNQILQQAGTAMLAQANALPQSVLSLLG</sequence>
<dbReference type="SUPFAM" id="SSF64518">
    <property type="entry name" value="Phase 1 flagellin"/>
    <property type="match status" value="1"/>
</dbReference>
<dbReference type="InterPro" id="IPR001492">
    <property type="entry name" value="Flagellin"/>
</dbReference>
<keyword evidence="7" id="KW-0969">Cilium</keyword>
<evidence type="ECO:0000259" key="6">
    <source>
        <dbReference type="Pfam" id="PF00700"/>
    </source>
</evidence>
<dbReference type="STRING" id="1094715.GCA_000236165_01194"/>
<dbReference type="AlphaFoldDB" id="A0A377G8M3"/>
<name>A0A377G8M3_9GAMM</name>
<keyword evidence="8" id="KW-1185">Reference proteome</keyword>
<dbReference type="PANTHER" id="PTHR42792">
    <property type="entry name" value="FLAGELLIN"/>
    <property type="match status" value="1"/>
</dbReference>
<evidence type="ECO:0000256" key="3">
    <source>
        <dbReference type="ARBA" id="ARBA00023143"/>
    </source>
</evidence>
<dbReference type="Gene3D" id="6.10.10.10">
    <property type="entry name" value="Flagellar export chaperone, C-terminal domain"/>
    <property type="match status" value="1"/>
</dbReference>
<dbReference type="Gene3D" id="2.30.220.10">
    <property type="entry name" value="f41 fragment of flagellin, C-terminal domain"/>
    <property type="match status" value="1"/>
</dbReference>
<dbReference type="EMBL" id="UGGT01000001">
    <property type="protein sequence ID" value="STO21165.1"/>
    <property type="molecule type" value="Genomic_DNA"/>
</dbReference>
<dbReference type="RefSeq" id="WP_010653446.1">
    <property type="nucleotide sequence ID" value="NZ_JAPHOO010000001.1"/>
</dbReference>
<evidence type="ECO:0000256" key="4">
    <source>
        <dbReference type="RuleBase" id="RU362073"/>
    </source>
</evidence>